<dbReference type="InterPro" id="IPR036047">
    <property type="entry name" value="F-box-like_dom_sf"/>
</dbReference>
<dbReference type="Pfam" id="PF00646">
    <property type="entry name" value="F-box"/>
    <property type="match status" value="1"/>
</dbReference>
<dbReference type="PANTHER" id="PTHR35546">
    <property type="entry name" value="F-BOX PROTEIN INTERACTION DOMAIN PROTEIN-RELATED"/>
    <property type="match status" value="1"/>
</dbReference>
<dbReference type="Pfam" id="PF08268">
    <property type="entry name" value="FBA_3"/>
    <property type="match status" value="1"/>
</dbReference>
<evidence type="ECO:0000259" key="1">
    <source>
        <dbReference type="SMART" id="SM00256"/>
    </source>
</evidence>
<accession>A0ABD3TDI7</accession>
<protein>
    <recommendedName>
        <fullName evidence="1">F-box domain-containing protein</fullName>
    </recommendedName>
</protein>
<name>A0ABD3TDI7_9LAMI</name>
<dbReference type="SUPFAM" id="SSF81383">
    <property type="entry name" value="F-box domain"/>
    <property type="match status" value="1"/>
</dbReference>
<dbReference type="Proteomes" id="UP001634393">
    <property type="component" value="Unassembled WGS sequence"/>
</dbReference>
<feature type="domain" description="F-box" evidence="1">
    <location>
        <begin position="22"/>
        <end position="61"/>
    </location>
</feature>
<gene>
    <name evidence="2" type="ORF">ACJIZ3_009412</name>
</gene>
<dbReference type="InterPro" id="IPR055290">
    <property type="entry name" value="At3g26010-like"/>
</dbReference>
<evidence type="ECO:0000313" key="2">
    <source>
        <dbReference type="EMBL" id="KAL3834676.1"/>
    </source>
</evidence>
<dbReference type="InterPro" id="IPR001810">
    <property type="entry name" value="F-box_dom"/>
</dbReference>
<dbReference type="SMART" id="SM00256">
    <property type="entry name" value="FBOX"/>
    <property type="match status" value="1"/>
</dbReference>
<evidence type="ECO:0000313" key="3">
    <source>
        <dbReference type="Proteomes" id="UP001634393"/>
    </source>
</evidence>
<dbReference type="InterPro" id="IPR013187">
    <property type="entry name" value="F-box-assoc_dom_typ3"/>
</dbReference>
<dbReference type="Gene3D" id="1.20.1280.50">
    <property type="match status" value="1"/>
</dbReference>
<comment type="caution">
    <text evidence="2">The sequence shown here is derived from an EMBL/GenBank/DDBJ whole genome shotgun (WGS) entry which is preliminary data.</text>
</comment>
<proteinExistence type="predicted"/>
<reference evidence="2 3" key="1">
    <citation type="submission" date="2024-12" db="EMBL/GenBank/DDBJ databases">
        <title>The unique morphological basis and parallel evolutionary history of personate flowers in Penstemon.</title>
        <authorList>
            <person name="Depatie T.H."/>
            <person name="Wessinger C.A."/>
        </authorList>
    </citation>
    <scope>NUCLEOTIDE SEQUENCE [LARGE SCALE GENOMIC DNA]</scope>
    <source>
        <strain evidence="2">WTNN_2</strain>
        <tissue evidence="2">Leaf</tissue>
    </source>
</reference>
<dbReference type="AlphaFoldDB" id="A0ABD3TDI7"/>
<dbReference type="CDD" id="cd22157">
    <property type="entry name" value="F-box_AtFBW1-like"/>
    <property type="match status" value="1"/>
</dbReference>
<dbReference type="PANTHER" id="PTHR35546:SF115">
    <property type="entry name" value="F-BOX DOMAIN-CONTAINING PROTEIN"/>
    <property type="match status" value="1"/>
</dbReference>
<sequence>MEEIEIPKEVQQKNSAEIVASIDDLLIVILLRLPIKSLLRFKSVSKHWQSLIANPKFCYLRNRTIGLMLPHDDIPINGRLIEYVPFFDTALTRKLEYLKDAELTEVLHSCNGLLLCISYFDNECIRYVCNPTTNKLSLVPALEKDNWSISGMSLAFDPAISPHYKVVCVQKLGKLARILTCSSETVAWVVCGDPFTCSINCFRKGVYWNGALHWMSHQIPLYFKIEDQVVGEMPSVPVPLSIGWNVWDKYYFGESCDHLHFVKPRDTQLELNVYEMKRDYSEWFIKYKVDLLPVIAAYPEIIRDLCYYDFSVFCIVTGGKEEEDESFMVLEIPAKVIRLNLVSKTFKSLYEFEVGHYWYKRRLKFAYTSGFQYIESLCNV</sequence>
<dbReference type="EMBL" id="JBJXBP010000004">
    <property type="protein sequence ID" value="KAL3834676.1"/>
    <property type="molecule type" value="Genomic_DNA"/>
</dbReference>
<organism evidence="2 3">
    <name type="scientific">Penstemon smallii</name>
    <dbReference type="NCBI Taxonomy" id="265156"/>
    <lineage>
        <taxon>Eukaryota</taxon>
        <taxon>Viridiplantae</taxon>
        <taxon>Streptophyta</taxon>
        <taxon>Embryophyta</taxon>
        <taxon>Tracheophyta</taxon>
        <taxon>Spermatophyta</taxon>
        <taxon>Magnoliopsida</taxon>
        <taxon>eudicotyledons</taxon>
        <taxon>Gunneridae</taxon>
        <taxon>Pentapetalae</taxon>
        <taxon>asterids</taxon>
        <taxon>lamiids</taxon>
        <taxon>Lamiales</taxon>
        <taxon>Plantaginaceae</taxon>
        <taxon>Cheloneae</taxon>
        <taxon>Penstemon</taxon>
    </lineage>
</organism>
<keyword evidence="3" id="KW-1185">Reference proteome</keyword>